<protein>
    <recommendedName>
        <fullName evidence="1">BioF2-like acetyltransferase domain-containing protein</fullName>
    </recommendedName>
</protein>
<dbReference type="Proteomes" id="UP000069205">
    <property type="component" value="Chromosome"/>
</dbReference>
<gene>
    <name evidence="2" type="ORF">NITMOv2_0343</name>
</gene>
<dbReference type="InterPro" id="IPR038740">
    <property type="entry name" value="BioF2-like_GNAT_dom"/>
</dbReference>
<evidence type="ECO:0000259" key="1">
    <source>
        <dbReference type="Pfam" id="PF13480"/>
    </source>
</evidence>
<dbReference type="Pfam" id="PF13480">
    <property type="entry name" value="Acetyltransf_6"/>
    <property type="match status" value="1"/>
</dbReference>
<dbReference type="InterPro" id="IPR016181">
    <property type="entry name" value="Acyl_CoA_acyltransferase"/>
</dbReference>
<dbReference type="OrthoDB" id="4349922at2"/>
<name>A0A0K2G728_NITMO</name>
<organism evidence="2 3">
    <name type="scientific">Nitrospira moscoviensis</name>
    <dbReference type="NCBI Taxonomy" id="42253"/>
    <lineage>
        <taxon>Bacteria</taxon>
        <taxon>Pseudomonadati</taxon>
        <taxon>Nitrospirota</taxon>
        <taxon>Nitrospiria</taxon>
        <taxon>Nitrospirales</taxon>
        <taxon>Nitrospiraceae</taxon>
        <taxon>Nitrospira</taxon>
    </lineage>
</organism>
<dbReference type="SUPFAM" id="SSF55729">
    <property type="entry name" value="Acyl-CoA N-acyltransferases (Nat)"/>
    <property type="match status" value="1"/>
</dbReference>
<sequence length="377" mass="42504">MVPRRLAAEMRWTFQPAAETFSRYRSFWDEINRANGNHILLDSAFVGPLLSHFGSKRILLGLLDRDHGRGAALLRHVRAGAWETFTPSQCPLGLIVLEDDIEAVEQSHALLKSLPGYPLSFSVLQQDPLATAFTDADCVGLAEKMEYIETPWLAVKGRFADYWQTRNRNFARNLARQERRLAEKGITLALQTIRAPGLVSDCIARYGAMESNGWKGREGSAVSATNAQGLFYRELLEGFCERQEGVVYELTANGKTIASDLCLERNGSLMILKTAYDESLNGISPGLLLHKLILQSLFAEGRIHTVEFCGRMVEWNRKWTNEARRLYHVNVFRHRWVLRAREAVRTVARLWSGIPMGIGSFGKRPDGRPAAMEDRVA</sequence>
<reference evidence="2 3" key="1">
    <citation type="journal article" date="2015" name="Proc. Natl. Acad. Sci. U.S.A.">
        <title>Expanded metabolic versatility of ubiquitous nitrite-oxidizing bacteria from the genus Nitrospira.</title>
        <authorList>
            <person name="Koch H."/>
            <person name="Lucker S."/>
            <person name="Albertsen M."/>
            <person name="Kitzinger K."/>
            <person name="Herbold C."/>
            <person name="Spieck E."/>
            <person name="Nielsen P.H."/>
            <person name="Wagner M."/>
            <person name="Daims H."/>
        </authorList>
    </citation>
    <scope>NUCLEOTIDE SEQUENCE [LARGE SCALE GENOMIC DNA]</scope>
    <source>
        <strain evidence="2 3">NSP M-1</strain>
    </source>
</reference>
<evidence type="ECO:0000313" key="2">
    <source>
        <dbReference type="EMBL" id="ALA56781.1"/>
    </source>
</evidence>
<dbReference type="KEGG" id="nmv:NITMOv2_0343"/>
<keyword evidence="3" id="KW-1185">Reference proteome</keyword>
<dbReference type="AlphaFoldDB" id="A0A0K2G728"/>
<dbReference type="STRING" id="42253.NITMOv2_0343"/>
<proteinExistence type="predicted"/>
<accession>A0A0K2G728</accession>
<evidence type="ECO:0000313" key="3">
    <source>
        <dbReference type="Proteomes" id="UP000069205"/>
    </source>
</evidence>
<dbReference type="EMBL" id="CP011801">
    <property type="protein sequence ID" value="ALA56781.1"/>
    <property type="molecule type" value="Genomic_DNA"/>
</dbReference>
<dbReference type="PATRIC" id="fig|42253.5.peg.331"/>
<feature type="domain" description="BioF2-like acetyltransferase" evidence="1">
    <location>
        <begin position="168"/>
        <end position="310"/>
    </location>
</feature>